<dbReference type="RefSeq" id="WP_272743699.1">
    <property type="nucleotide sequence ID" value="NZ_JAQQKV010000001.1"/>
</dbReference>
<comment type="caution">
    <text evidence="1">The sequence shown here is derived from an EMBL/GenBank/DDBJ whole genome shotgun (WGS) entry which is preliminary data.</text>
</comment>
<dbReference type="Proteomes" id="UP001218579">
    <property type="component" value="Unassembled WGS sequence"/>
</dbReference>
<protein>
    <submittedName>
        <fullName evidence="1">Phage tail protein</fullName>
    </submittedName>
</protein>
<proteinExistence type="predicted"/>
<evidence type="ECO:0000313" key="2">
    <source>
        <dbReference type="Proteomes" id="UP001218579"/>
    </source>
</evidence>
<accession>A0ABT5HGL3</accession>
<evidence type="ECO:0000313" key="1">
    <source>
        <dbReference type="EMBL" id="MDC7675392.1"/>
    </source>
</evidence>
<dbReference type="InterPro" id="IPR009734">
    <property type="entry name" value="Myoviridae_GpU"/>
</dbReference>
<dbReference type="Pfam" id="PF06995">
    <property type="entry name" value="Phage_P2_GpU"/>
    <property type="match status" value="1"/>
</dbReference>
<dbReference type="PIRSF" id="PIRSF029208">
    <property type="entry name" value="Phage_tail_GPU"/>
    <property type="match status" value="1"/>
</dbReference>
<dbReference type="EMBL" id="JAQQKV010000001">
    <property type="protein sequence ID" value="MDC7675392.1"/>
    <property type="molecule type" value="Genomic_DNA"/>
</dbReference>
<dbReference type="InterPro" id="IPR016912">
    <property type="entry name" value="Phage_P2_GpU"/>
</dbReference>
<organism evidence="1 2">
    <name type="scientific">Asticcacaulis machinosus</name>
    <dbReference type="NCBI Taxonomy" id="2984211"/>
    <lineage>
        <taxon>Bacteria</taxon>
        <taxon>Pseudomonadati</taxon>
        <taxon>Pseudomonadota</taxon>
        <taxon>Alphaproteobacteria</taxon>
        <taxon>Caulobacterales</taxon>
        <taxon>Caulobacteraceae</taxon>
        <taxon>Asticcacaulis</taxon>
    </lineage>
</organism>
<name>A0ABT5HGL3_9CAUL</name>
<reference evidence="1 2" key="1">
    <citation type="submission" date="2023-01" db="EMBL/GenBank/DDBJ databases">
        <title>Novel species of the genus Asticcacaulis isolated from rivers.</title>
        <authorList>
            <person name="Lu H."/>
        </authorList>
    </citation>
    <scope>NUCLEOTIDE SEQUENCE [LARGE SCALE GENOMIC DNA]</scope>
    <source>
        <strain evidence="1 2">LKC15W</strain>
    </source>
</reference>
<keyword evidence="2" id="KW-1185">Reference proteome</keyword>
<sequence length="135" mass="14638">MMMALGSFIFELASLPYQELQRQTAYRHATTDRFGARPAAQYLGEGDDTITLTGALVGGGLGRFASMDEIRDLAATGDAYTLVSGSGDVLGEWYIANIAQNDSTFMKDGKPRKADFTILLKRDDDPLPPISEARA</sequence>
<gene>
    <name evidence="1" type="ORF">PQU98_04575</name>
</gene>